<dbReference type="SUPFAM" id="SSF81324">
    <property type="entry name" value="Voltage-gated potassium channels"/>
    <property type="match status" value="1"/>
</dbReference>
<dbReference type="FunFam" id="1.10.287.70:FF:000146">
    <property type="entry name" value="Potassium channel, putative"/>
    <property type="match status" value="1"/>
</dbReference>
<name>A0A1J1HC70_PLARL</name>
<comment type="subcellular location">
    <subcellularLocation>
        <location evidence="1">Membrane</location>
        <topology evidence="1">Multi-pass membrane protein</topology>
    </subcellularLocation>
</comment>
<dbReference type="Pfam" id="PF22614">
    <property type="entry name" value="Slo-like_RCK"/>
    <property type="match status" value="1"/>
</dbReference>
<evidence type="ECO:0000313" key="16">
    <source>
        <dbReference type="EMBL" id="CRH02694.1"/>
    </source>
</evidence>
<evidence type="ECO:0000259" key="15">
    <source>
        <dbReference type="Pfam" id="PF22614"/>
    </source>
</evidence>
<evidence type="ECO:0000256" key="5">
    <source>
        <dbReference type="ARBA" id="ARBA00022826"/>
    </source>
</evidence>
<dbReference type="GO" id="GO:0016020">
    <property type="term" value="C:membrane"/>
    <property type="evidence" value="ECO:0007669"/>
    <property type="project" value="UniProtKB-SubCell"/>
</dbReference>
<dbReference type="InterPro" id="IPR027359">
    <property type="entry name" value="Volt_channel_dom_sf"/>
</dbReference>
<gene>
    <name evidence="16" type="primary">K1</name>
    <name evidence="16" type="ORF">PRELSG_1442800</name>
</gene>
<evidence type="ECO:0000256" key="1">
    <source>
        <dbReference type="ARBA" id="ARBA00004141"/>
    </source>
</evidence>
<keyword evidence="4 13" id="KW-0812">Transmembrane</keyword>
<dbReference type="VEuPathDB" id="PlasmoDB:PRELSG_1442800"/>
<evidence type="ECO:0000256" key="7">
    <source>
        <dbReference type="ARBA" id="ARBA00022989"/>
    </source>
</evidence>
<keyword evidence="6" id="KW-0630">Potassium</keyword>
<feature type="region of interest" description="Disordered" evidence="12">
    <location>
        <begin position="1058"/>
        <end position="1114"/>
    </location>
</feature>
<evidence type="ECO:0000256" key="9">
    <source>
        <dbReference type="ARBA" id="ARBA00023136"/>
    </source>
</evidence>
<evidence type="ECO:0000256" key="6">
    <source>
        <dbReference type="ARBA" id="ARBA00022958"/>
    </source>
</evidence>
<feature type="transmembrane region" description="Helical" evidence="13">
    <location>
        <begin position="83"/>
        <end position="105"/>
    </location>
</feature>
<keyword evidence="17" id="KW-1185">Reference proteome</keyword>
<keyword evidence="2" id="KW-0813">Transport</keyword>
<dbReference type="OMA" id="ICPSIIY"/>
<dbReference type="PANTHER" id="PTHR10027">
    <property type="entry name" value="CALCIUM-ACTIVATED POTASSIUM CHANNEL ALPHA CHAIN"/>
    <property type="match status" value="1"/>
</dbReference>
<dbReference type="Gene3D" id="1.20.120.350">
    <property type="entry name" value="Voltage-gated potassium channels. Chain C"/>
    <property type="match status" value="1"/>
</dbReference>
<evidence type="ECO:0000256" key="2">
    <source>
        <dbReference type="ARBA" id="ARBA00022448"/>
    </source>
</evidence>
<evidence type="ECO:0000256" key="8">
    <source>
        <dbReference type="ARBA" id="ARBA00023065"/>
    </source>
</evidence>
<dbReference type="Proteomes" id="UP000220158">
    <property type="component" value="Chromosome 14"/>
</dbReference>
<keyword evidence="3" id="KW-0633">Potassium transport</keyword>
<dbReference type="EMBL" id="LN835309">
    <property type="protein sequence ID" value="CRH02694.1"/>
    <property type="molecule type" value="Genomic_DNA"/>
</dbReference>
<reference evidence="16 17" key="1">
    <citation type="submission" date="2015-04" db="EMBL/GenBank/DDBJ databases">
        <authorList>
            <consortium name="Pathogen Informatics"/>
        </authorList>
    </citation>
    <scope>NUCLEOTIDE SEQUENCE [LARGE SCALE GENOMIC DNA]</scope>
    <source>
        <strain evidence="16 17">SGS1</strain>
    </source>
</reference>
<comment type="catalytic activity">
    <reaction evidence="11">
        <text>K(+)(in) = K(+)(out)</text>
        <dbReference type="Rhea" id="RHEA:29463"/>
        <dbReference type="ChEBI" id="CHEBI:29103"/>
    </reaction>
</comment>
<dbReference type="GO" id="GO:0005267">
    <property type="term" value="F:potassium channel activity"/>
    <property type="evidence" value="ECO:0007669"/>
    <property type="project" value="UniProtKB-KW"/>
</dbReference>
<feature type="transmembrane region" description="Helical" evidence="13">
    <location>
        <begin position="503"/>
        <end position="526"/>
    </location>
</feature>
<dbReference type="OrthoDB" id="433309at2759"/>
<dbReference type="RefSeq" id="XP_028535214.1">
    <property type="nucleotide sequence ID" value="XM_028679507.1"/>
</dbReference>
<accession>A0A1J1HC70</accession>
<protein>
    <submittedName>
        <fullName evidence="16">Potassium channel, putative</fullName>
    </submittedName>
</protein>
<evidence type="ECO:0000256" key="4">
    <source>
        <dbReference type="ARBA" id="ARBA00022692"/>
    </source>
</evidence>
<evidence type="ECO:0000313" key="17">
    <source>
        <dbReference type="Proteomes" id="UP000220158"/>
    </source>
</evidence>
<keyword evidence="8" id="KW-0406">Ion transport</keyword>
<feature type="compositionally biased region" description="Low complexity" evidence="12">
    <location>
        <begin position="1062"/>
        <end position="1113"/>
    </location>
</feature>
<feature type="transmembrane region" description="Helical" evidence="13">
    <location>
        <begin position="674"/>
        <end position="690"/>
    </location>
</feature>
<feature type="transmembrane region" description="Helical" evidence="13">
    <location>
        <begin position="111"/>
        <end position="134"/>
    </location>
</feature>
<feature type="transmembrane region" description="Helical" evidence="13">
    <location>
        <begin position="575"/>
        <end position="599"/>
    </location>
</feature>
<dbReference type="Pfam" id="PF07885">
    <property type="entry name" value="Ion_trans_2"/>
    <property type="match status" value="1"/>
</dbReference>
<evidence type="ECO:0000256" key="12">
    <source>
        <dbReference type="SAM" id="MobiDB-lite"/>
    </source>
</evidence>
<dbReference type="PANTHER" id="PTHR10027:SF10">
    <property type="entry name" value="SLOWPOKE 2, ISOFORM D"/>
    <property type="match status" value="1"/>
</dbReference>
<feature type="transmembrane region" description="Helical" evidence="13">
    <location>
        <begin position="546"/>
        <end position="568"/>
    </location>
</feature>
<evidence type="ECO:0000259" key="14">
    <source>
        <dbReference type="Pfam" id="PF07885"/>
    </source>
</evidence>
<dbReference type="Gene3D" id="1.10.287.70">
    <property type="match status" value="1"/>
</dbReference>
<evidence type="ECO:0000256" key="13">
    <source>
        <dbReference type="SAM" id="Phobius"/>
    </source>
</evidence>
<proteinExistence type="predicted"/>
<evidence type="ECO:0000256" key="10">
    <source>
        <dbReference type="ARBA" id="ARBA00023303"/>
    </source>
</evidence>
<dbReference type="GeneID" id="39738860"/>
<dbReference type="InterPro" id="IPR003148">
    <property type="entry name" value="RCK_N"/>
</dbReference>
<dbReference type="InterPro" id="IPR047871">
    <property type="entry name" value="K_chnl_Slo-like"/>
</dbReference>
<keyword evidence="5" id="KW-0631">Potassium channel</keyword>
<feature type="domain" description="RCK N-terminal" evidence="15">
    <location>
        <begin position="1451"/>
        <end position="1545"/>
    </location>
</feature>
<dbReference type="KEGG" id="prel:PRELSG_1442800"/>
<keyword evidence="7 13" id="KW-1133">Transmembrane helix</keyword>
<evidence type="ECO:0000256" key="3">
    <source>
        <dbReference type="ARBA" id="ARBA00022538"/>
    </source>
</evidence>
<keyword evidence="10 16" id="KW-0407">Ion channel</keyword>
<dbReference type="InterPro" id="IPR013099">
    <property type="entry name" value="K_chnl_dom"/>
</dbReference>
<evidence type="ECO:0000256" key="11">
    <source>
        <dbReference type="ARBA" id="ARBA00034430"/>
    </source>
</evidence>
<feature type="transmembrane region" description="Helical" evidence="13">
    <location>
        <begin position="639"/>
        <end position="662"/>
    </location>
</feature>
<keyword evidence="9 13" id="KW-0472">Membrane</keyword>
<organism evidence="16 17">
    <name type="scientific">Plasmodium relictum</name>
    <dbReference type="NCBI Taxonomy" id="85471"/>
    <lineage>
        <taxon>Eukaryota</taxon>
        <taxon>Sar</taxon>
        <taxon>Alveolata</taxon>
        <taxon>Apicomplexa</taxon>
        <taxon>Aconoidasida</taxon>
        <taxon>Haemosporida</taxon>
        <taxon>Plasmodiidae</taxon>
        <taxon>Plasmodium</taxon>
        <taxon>Plasmodium (Haemamoeba)</taxon>
    </lineage>
</organism>
<sequence length="1810" mass="213669">MEKEQRIYSSSKYIRENKKIEDINHSINNSINKDRKIHINDDHNNIFEENIKIVYDNNISGNINNHKQKKKEKNIRLFRIQNYIYKIFTSLLCLFIVILILYASIDISINYGAVIIFYILILELGSMLISYILLQFPFFYRYLKNTFMRARNVNKYSHQYRPLYYDNLSNSDKDTTNSVEKENRLNSYSSVNVNKCMNKNYLLKKNSFKTFFSTYKAKKKEKKRKDDYEDKKKINKNIKLNMHNTSKVNASNETEKEKGNIYRNDYINNYKRESIYLDDCNVWLKKNIRKSNKTSFKLSKSLSFTMDLNKNKNIIKDSASLDNIKIFLGQPSNKFIRNKNQLATKKSTIYNKYLPLTFASVHKDNIFTEILKAHPNEFARSLDYSSSNEEFDNKLYKNIYFNNTFEKEKYEQEMKTNGKKYHKNYIVNNPYATKNAILFHKKKKKKKNLNKIKFFNKIKNMVQFFIYYSMKSSKSSNNIFLFFRGLYIYTRHRFIHYVSYEPIWIVAILIRIVLWCIIWIWAASYMERKPKNFKITEWNMKNVPSIYGYIECTFQWCGVFDYFVGLYFSNNKLKYIFSFFSLIDFITTPVSSFIMNFFFPSYDNKNYWFLILGPLRFLRLVRAESTISSCFFWLNDVKIIIIGIIILALAILFTFSGIMYILEAPDIERDFVKPLDFVYFGVITMSTVGYGDYTPVTKAGKFLTMFIIITCISFVAAQFKRLKEAMFSPKTVMGIVPKQDDDYILILGPVSPIQLLYICKGINNSFPNSVESIFVFTALPVIIYRYVYGSIVKNTNIKLCISGGNECFICPSIIYDAVINARALYILNNVDCEKYTLLYQQVFLSSNNLNFSIHEQSQIINSNDILHNKIINKFKDEKTKKWNFNDIYSEYKNEINKNNMLNLEMNININNSYFITEKDDQQCLLRFIGTYNICNSLIPITLQLSNNTYKDLIKSMNVYNYLSIEELKYALIAKSVNCKGLFFLIINFFYKPKAVNSLKKYIIDLKLLMYSGILKKINKEKFSSNDIKITKNICKLSSSENKFSNFFSIFKKVKKKQKKVSSSKNNSNTNNTHSNNDNIDINNGNNNSKKINHNNSYSHNNSNNSNNGNDYYNRMSSYPNKIIDKNYTNKISHSSEKNNYTNNSTKNTCNNVVNINDSYYPFLKNNDNNNENENMFQLNSMDGYNSYHYVNYKNYYHMLEKVSLNMYYYLEGLKYNIYRFQFPECMRGFLFQTASEYLYQKHNAFLIGIITINKEIFLNPINYIIGEENKYYYTSDFSGIILTTSLDNLIKLSSIKSISKNVYDYNNMRIQEKFNSIFKNVNNNNNKFLNKNQINNNAEVKIVLTDNESSLNSSDNLSLYNDNFVNNKNLNKSNRTDNASDENIKKKRNLQYNFVLGIYELDNYISAYQNIFKDKYKPLLLVCGWPDNIHLLFKHLKINLYNSIKSPKKKRNKNYDDIKYNIIILSLHVPKFNYVNDLFDFSNNVVFIRGSALNSTNLIQAGVFYAKRIIILNANHSLFIDKDAYRLDNEVIIIKNIIYQLYHHISKNMNNYTDLIKKVFKKEFRDNRINKKKFLKKKYHDVNEVDSSYMNELIKVNTLSSSSYDSSNSSLKKKRKINYKIFNVNKNPYIICLIKNSESLEYIDGSINLSYENYNDNEKMNKIWENCGEYIYTLELVSANIFVDEMLHNLVSFSLPISKYAIEYSVIYSLIGTDVNEYSKNVKKFHENLNLSTGSVSLLPIPSYFYKKRFYKCFSYFLHNKQCLCIGILRYLNISPSFNKSMKIFILSCPSRTMKIERYDQAYVIAYKKK</sequence>
<feature type="transmembrane region" description="Helical" evidence="13">
    <location>
        <begin position="702"/>
        <end position="722"/>
    </location>
</feature>
<feature type="domain" description="Potassium channel" evidence="14">
    <location>
        <begin position="649"/>
        <end position="726"/>
    </location>
</feature>